<proteinExistence type="predicted"/>
<dbReference type="InterPro" id="IPR019775">
    <property type="entry name" value="WD40_repeat_CS"/>
</dbReference>
<dbReference type="Pfam" id="PF00400">
    <property type="entry name" value="WD40"/>
    <property type="match status" value="2"/>
</dbReference>
<dbReference type="InterPro" id="IPR001680">
    <property type="entry name" value="WD40_rpt"/>
</dbReference>
<dbReference type="Proteomes" id="UP001158576">
    <property type="component" value="Chromosome 1"/>
</dbReference>
<name>A0ABN7SY74_OIKDI</name>
<dbReference type="PROSITE" id="PS50294">
    <property type="entry name" value="WD_REPEATS_REGION"/>
    <property type="match status" value="1"/>
</dbReference>
<keyword evidence="1 3" id="KW-0853">WD repeat</keyword>
<dbReference type="EMBL" id="OU015566">
    <property type="protein sequence ID" value="CAG5107516.1"/>
    <property type="molecule type" value="Genomic_DNA"/>
</dbReference>
<evidence type="ECO:0000256" key="3">
    <source>
        <dbReference type="PROSITE-ProRule" id="PRU00221"/>
    </source>
</evidence>
<gene>
    <name evidence="4" type="ORF">OKIOD_LOCUS12130</name>
</gene>
<evidence type="ECO:0000256" key="2">
    <source>
        <dbReference type="ARBA" id="ARBA00022737"/>
    </source>
</evidence>
<feature type="repeat" description="WD" evidence="3">
    <location>
        <begin position="188"/>
        <end position="223"/>
    </location>
</feature>
<accession>A0ABN7SY74</accession>
<dbReference type="PROSITE" id="PS00678">
    <property type="entry name" value="WD_REPEATS_1"/>
    <property type="match status" value="1"/>
</dbReference>
<protein>
    <submittedName>
        <fullName evidence="4">Oidioi.mRNA.OKI2018_I69.chr1.g3365.t1.cds</fullName>
    </submittedName>
</protein>
<dbReference type="PANTHER" id="PTHR19919">
    <property type="entry name" value="WD REPEAT CONTAINING PROTEIN"/>
    <property type="match status" value="1"/>
</dbReference>
<evidence type="ECO:0000313" key="5">
    <source>
        <dbReference type="Proteomes" id="UP001158576"/>
    </source>
</evidence>
<sequence>MARRVRNRREIYCYESPWPLFSMGWCQRPTEDGAFRLAVGSFIEEYSNKVKILNLDPNVRTEFEEESTIDHPYPCTKIMWCPPNATTDSGRPDLIATSGDYLRIFRANYNETNPNPRHWEQTHLLNNNNDRDFCAPLTSFDWSPINPRLIGTSSIDTTCTIWEVETGQALASTSGHRSTQTGRVRTQLIAHEQEVYDIAFDRSSQNGFASVGGDGSVRIFDLRHLEHSTIIYESNPMRPLLRLAWNGIDANYIAALGMDVSEIIILDKRVPCIPVARLANHRAAVNGVSWAPHSAHHVCTVGDDKQALIWDIQQMPRAIEDPILAYSAGGEINSVQWGALYNDWIAITYNSSTSGFLEILRV</sequence>
<evidence type="ECO:0000256" key="1">
    <source>
        <dbReference type="ARBA" id="ARBA00022574"/>
    </source>
</evidence>
<dbReference type="InterPro" id="IPR045159">
    <property type="entry name" value="DCAF7-like"/>
</dbReference>
<dbReference type="PROSITE" id="PS50082">
    <property type="entry name" value="WD_REPEATS_2"/>
    <property type="match status" value="2"/>
</dbReference>
<feature type="repeat" description="WD" evidence="3">
    <location>
        <begin position="278"/>
        <end position="320"/>
    </location>
</feature>
<dbReference type="InterPro" id="IPR036322">
    <property type="entry name" value="WD40_repeat_dom_sf"/>
</dbReference>
<keyword evidence="5" id="KW-1185">Reference proteome</keyword>
<organism evidence="4 5">
    <name type="scientific">Oikopleura dioica</name>
    <name type="common">Tunicate</name>
    <dbReference type="NCBI Taxonomy" id="34765"/>
    <lineage>
        <taxon>Eukaryota</taxon>
        <taxon>Metazoa</taxon>
        <taxon>Chordata</taxon>
        <taxon>Tunicata</taxon>
        <taxon>Appendicularia</taxon>
        <taxon>Copelata</taxon>
        <taxon>Oikopleuridae</taxon>
        <taxon>Oikopleura</taxon>
    </lineage>
</organism>
<keyword evidence="2" id="KW-0677">Repeat</keyword>
<dbReference type="Gene3D" id="2.130.10.10">
    <property type="entry name" value="YVTN repeat-like/Quinoprotein amine dehydrogenase"/>
    <property type="match status" value="1"/>
</dbReference>
<reference evidence="4 5" key="1">
    <citation type="submission" date="2021-04" db="EMBL/GenBank/DDBJ databases">
        <authorList>
            <person name="Bliznina A."/>
        </authorList>
    </citation>
    <scope>NUCLEOTIDE SEQUENCE [LARGE SCALE GENOMIC DNA]</scope>
</reference>
<evidence type="ECO:0000313" key="4">
    <source>
        <dbReference type="EMBL" id="CAG5107516.1"/>
    </source>
</evidence>
<dbReference type="InterPro" id="IPR015943">
    <property type="entry name" value="WD40/YVTN_repeat-like_dom_sf"/>
</dbReference>
<dbReference type="SMART" id="SM00320">
    <property type="entry name" value="WD40"/>
    <property type="match status" value="4"/>
</dbReference>
<dbReference type="SUPFAM" id="SSF50978">
    <property type="entry name" value="WD40 repeat-like"/>
    <property type="match status" value="1"/>
</dbReference>